<name>A0ABS4WRT1_9MICO</name>
<evidence type="ECO:0000313" key="6">
    <source>
        <dbReference type="Proteomes" id="UP000703720"/>
    </source>
</evidence>
<dbReference type="SUPFAM" id="SSF55729">
    <property type="entry name" value="Acyl-CoA N-acyltransferases (Nat)"/>
    <property type="match status" value="1"/>
</dbReference>
<evidence type="ECO:0000313" key="5">
    <source>
        <dbReference type="EMBL" id="MBP2378928.1"/>
    </source>
</evidence>
<dbReference type="PANTHER" id="PTHR43792">
    <property type="entry name" value="GNAT FAMILY, PUTATIVE (AFU_ORTHOLOGUE AFUA_3G00765)-RELATED-RELATED"/>
    <property type="match status" value="1"/>
</dbReference>
<keyword evidence="2" id="KW-0012">Acyltransferase</keyword>
<reference evidence="5 6" key="1">
    <citation type="submission" date="2021-03" db="EMBL/GenBank/DDBJ databases">
        <title>Sequencing the genomes of 1000 actinobacteria strains.</title>
        <authorList>
            <person name="Klenk H.-P."/>
        </authorList>
    </citation>
    <scope>NUCLEOTIDE SEQUENCE [LARGE SCALE GENOMIC DNA]</scope>
    <source>
        <strain evidence="5 6">DSM 13468</strain>
    </source>
</reference>
<dbReference type="PANTHER" id="PTHR43792:SF8">
    <property type="entry name" value="[RIBOSOMAL PROTEIN US5]-ALANINE N-ACETYLTRANSFERASE"/>
    <property type="match status" value="1"/>
</dbReference>
<dbReference type="Pfam" id="PF13302">
    <property type="entry name" value="Acetyltransf_3"/>
    <property type="match status" value="1"/>
</dbReference>
<dbReference type="Gene3D" id="3.40.630.30">
    <property type="match status" value="1"/>
</dbReference>
<dbReference type="InterPro" id="IPR051531">
    <property type="entry name" value="N-acetyltransferase"/>
</dbReference>
<sequence>METLTLRPWSDGDRDLLRIANTPEMTEHLNGVETEQQLIERNERYLRLWRTGEARMFVIQDSAQRALGSIGYWRADWRGEPAFETGWFVVPEAQGRGVASRALGLLIDDAREHRNDRRFLVAFPSITNPGSNGVCRRSGFELAGTFTEEFRGADLTMNEWVLDLSR</sequence>
<gene>
    <name evidence="5" type="ORF">JOF42_002423</name>
</gene>
<protein>
    <submittedName>
        <fullName evidence="5">RimJ/RimL family protein N-acetyltransferase</fullName>
    </submittedName>
</protein>
<evidence type="ECO:0000256" key="3">
    <source>
        <dbReference type="ARBA" id="ARBA00038502"/>
    </source>
</evidence>
<comment type="similarity">
    <text evidence="3">Belongs to the acetyltransferase family. RimJ subfamily.</text>
</comment>
<dbReference type="CDD" id="cd04301">
    <property type="entry name" value="NAT_SF"/>
    <property type="match status" value="1"/>
</dbReference>
<comment type="caution">
    <text evidence="5">The sequence shown here is derived from an EMBL/GenBank/DDBJ whole genome shotgun (WGS) entry which is preliminary data.</text>
</comment>
<dbReference type="PROSITE" id="PS51186">
    <property type="entry name" value="GNAT"/>
    <property type="match status" value="1"/>
</dbReference>
<evidence type="ECO:0000256" key="2">
    <source>
        <dbReference type="ARBA" id="ARBA00023315"/>
    </source>
</evidence>
<dbReference type="Proteomes" id="UP000703720">
    <property type="component" value="Unassembled WGS sequence"/>
</dbReference>
<proteinExistence type="inferred from homology"/>
<dbReference type="RefSeq" id="WP_210098080.1">
    <property type="nucleotide sequence ID" value="NZ_BAAAIO010000003.1"/>
</dbReference>
<keyword evidence="1" id="KW-0808">Transferase</keyword>
<feature type="domain" description="N-acetyltransferase" evidence="4">
    <location>
        <begin position="4"/>
        <end position="165"/>
    </location>
</feature>
<dbReference type="InterPro" id="IPR000182">
    <property type="entry name" value="GNAT_dom"/>
</dbReference>
<organism evidence="5 6">
    <name type="scientific">Microbacterium phyllosphaerae</name>
    <dbReference type="NCBI Taxonomy" id="124798"/>
    <lineage>
        <taxon>Bacteria</taxon>
        <taxon>Bacillati</taxon>
        <taxon>Actinomycetota</taxon>
        <taxon>Actinomycetes</taxon>
        <taxon>Micrococcales</taxon>
        <taxon>Microbacteriaceae</taxon>
        <taxon>Microbacterium</taxon>
    </lineage>
</organism>
<dbReference type="InterPro" id="IPR016181">
    <property type="entry name" value="Acyl_CoA_acyltransferase"/>
</dbReference>
<dbReference type="EMBL" id="JAGIOA010000001">
    <property type="protein sequence ID" value="MBP2378928.1"/>
    <property type="molecule type" value="Genomic_DNA"/>
</dbReference>
<accession>A0ABS4WRT1</accession>
<evidence type="ECO:0000259" key="4">
    <source>
        <dbReference type="PROSITE" id="PS51186"/>
    </source>
</evidence>
<keyword evidence="6" id="KW-1185">Reference proteome</keyword>
<evidence type="ECO:0000256" key="1">
    <source>
        <dbReference type="ARBA" id="ARBA00022679"/>
    </source>
</evidence>